<gene>
    <name evidence="1" type="ORF">INT44_007214</name>
</gene>
<protein>
    <submittedName>
        <fullName evidence="1">Uncharacterized protein</fullName>
    </submittedName>
</protein>
<dbReference type="InterPro" id="IPR016813">
    <property type="entry name" value="NADH_Ub_cplx-1_21kDa"/>
</dbReference>
<dbReference type="EMBL" id="JAEPRA010000013">
    <property type="protein sequence ID" value="KAG2176551.1"/>
    <property type="molecule type" value="Genomic_DNA"/>
</dbReference>
<name>A0A8H7PNU2_9FUNG</name>
<reference evidence="1" key="1">
    <citation type="submission" date="2020-12" db="EMBL/GenBank/DDBJ databases">
        <title>Metabolic potential, ecology and presence of endohyphal bacteria is reflected in genomic diversity of Mucoromycotina.</title>
        <authorList>
            <person name="Muszewska A."/>
            <person name="Okrasinska A."/>
            <person name="Steczkiewicz K."/>
            <person name="Drgas O."/>
            <person name="Orlowska M."/>
            <person name="Perlinska-Lenart U."/>
            <person name="Aleksandrzak-Piekarczyk T."/>
            <person name="Szatraj K."/>
            <person name="Zielenkiewicz U."/>
            <person name="Pilsyk S."/>
            <person name="Malc E."/>
            <person name="Mieczkowski P."/>
            <person name="Kruszewska J.S."/>
            <person name="Biernat P."/>
            <person name="Pawlowska J."/>
        </authorList>
    </citation>
    <scope>NUCLEOTIDE SEQUENCE</scope>
    <source>
        <strain evidence="1">WA0000051536</strain>
    </source>
</reference>
<dbReference type="PANTHER" id="PTHR37325">
    <property type="entry name" value="OXIDOREDUCTASE 21 KDA SUBUNIT, PUTATIVE (AFU_ORTHOLOGUE AFUA_4G05910)-RELATED"/>
    <property type="match status" value="1"/>
</dbReference>
<sequence>MQTLDESSTIRPFRKYSPFPFFYATQNPKSTDGMPAVGIFRTPAAGSRPEKYVYPKSDASKLSNNYYFQRDTRRNFPRLAVYTQQDVAGLLAGASVEPSLPAPGADSQPVTPATVTETKSLTEVLGSTSLYSQANLPPTPNWNATKKWEVSTDFKGPEDGSYFPVRAFV</sequence>
<evidence type="ECO:0000313" key="2">
    <source>
        <dbReference type="Proteomes" id="UP000612746"/>
    </source>
</evidence>
<dbReference type="AlphaFoldDB" id="A0A8H7PNU2"/>
<organism evidence="1 2">
    <name type="scientific">Umbelopsis vinacea</name>
    <dbReference type="NCBI Taxonomy" id="44442"/>
    <lineage>
        <taxon>Eukaryota</taxon>
        <taxon>Fungi</taxon>
        <taxon>Fungi incertae sedis</taxon>
        <taxon>Mucoromycota</taxon>
        <taxon>Mucoromycotina</taxon>
        <taxon>Umbelopsidomycetes</taxon>
        <taxon>Umbelopsidales</taxon>
        <taxon>Umbelopsidaceae</taxon>
        <taxon>Umbelopsis</taxon>
    </lineage>
</organism>
<dbReference type="Proteomes" id="UP000612746">
    <property type="component" value="Unassembled WGS sequence"/>
</dbReference>
<keyword evidence="2" id="KW-1185">Reference proteome</keyword>
<dbReference type="PANTHER" id="PTHR37325:SF1">
    <property type="entry name" value="OXIDOREDUCTASE 21 KDA SUBUNIT, PUTATIVE (AFU_ORTHOLOGUE AFUA_4G05910)-RELATED"/>
    <property type="match status" value="1"/>
</dbReference>
<dbReference type="OrthoDB" id="2093493at2759"/>
<accession>A0A8H7PNU2</accession>
<evidence type="ECO:0000313" key="1">
    <source>
        <dbReference type="EMBL" id="KAG2176551.1"/>
    </source>
</evidence>
<proteinExistence type="predicted"/>
<dbReference type="CDD" id="cd22849">
    <property type="entry name" value="NuzM"/>
    <property type="match status" value="1"/>
</dbReference>
<comment type="caution">
    <text evidence="1">The sequence shown here is derived from an EMBL/GenBank/DDBJ whole genome shotgun (WGS) entry which is preliminary data.</text>
</comment>